<dbReference type="PROSITE" id="PS50990">
    <property type="entry name" value="PEPTIDASE_C39"/>
    <property type="match status" value="1"/>
</dbReference>
<dbReference type="OrthoDB" id="13401at2"/>
<evidence type="ECO:0000313" key="3">
    <source>
        <dbReference type="Proteomes" id="UP000254794"/>
    </source>
</evidence>
<reference evidence="2 3" key="1">
    <citation type="submission" date="2018-06" db="EMBL/GenBank/DDBJ databases">
        <authorList>
            <consortium name="Pathogen Informatics"/>
            <person name="Doyle S."/>
        </authorList>
    </citation>
    <scope>NUCLEOTIDE SEQUENCE [LARGE SCALE GENOMIC DNA]</scope>
    <source>
        <strain evidence="2 3">NCTC13316</strain>
    </source>
</reference>
<dbReference type="GO" id="GO:0006508">
    <property type="term" value="P:proteolysis"/>
    <property type="evidence" value="ECO:0007669"/>
    <property type="project" value="InterPro"/>
</dbReference>
<gene>
    <name evidence="2" type="ORF">NCTC13316_01592</name>
</gene>
<accession>A0A378JK91</accession>
<dbReference type="Gene3D" id="3.90.70.10">
    <property type="entry name" value="Cysteine proteinases"/>
    <property type="match status" value="1"/>
</dbReference>
<proteinExistence type="predicted"/>
<keyword evidence="3" id="KW-1185">Reference proteome</keyword>
<dbReference type="InterPro" id="IPR005074">
    <property type="entry name" value="Peptidase_C39"/>
</dbReference>
<name>A0A378JK91_9GAMM</name>
<feature type="domain" description="Peptidase C39" evidence="1">
    <location>
        <begin position="164"/>
        <end position="306"/>
    </location>
</feature>
<evidence type="ECO:0000313" key="2">
    <source>
        <dbReference type="EMBL" id="STX51497.1"/>
    </source>
</evidence>
<evidence type="ECO:0000259" key="1">
    <source>
        <dbReference type="PROSITE" id="PS50990"/>
    </source>
</evidence>
<dbReference type="GO" id="GO:0008233">
    <property type="term" value="F:peptidase activity"/>
    <property type="evidence" value="ECO:0007669"/>
    <property type="project" value="InterPro"/>
</dbReference>
<dbReference type="GO" id="GO:0005524">
    <property type="term" value="F:ATP binding"/>
    <property type="evidence" value="ECO:0007669"/>
    <property type="project" value="InterPro"/>
</dbReference>
<dbReference type="RefSeq" id="WP_115331130.1">
    <property type="nucleotide sequence ID" value="NZ_CAAAHP010000001.1"/>
</dbReference>
<dbReference type="Pfam" id="PF03412">
    <property type="entry name" value="Peptidase_C39"/>
    <property type="match status" value="1"/>
</dbReference>
<dbReference type="AlphaFoldDB" id="A0A378JK91"/>
<organism evidence="2 3">
    <name type="scientific">Legionella busanensis</name>
    <dbReference type="NCBI Taxonomy" id="190655"/>
    <lineage>
        <taxon>Bacteria</taxon>
        <taxon>Pseudomonadati</taxon>
        <taxon>Pseudomonadota</taxon>
        <taxon>Gammaproteobacteria</taxon>
        <taxon>Legionellales</taxon>
        <taxon>Legionellaceae</taxon>
        <taxon>Legionella</taxon>
    </lineage>
</organism>
<dbReference type="GO" id="GO:0016020">
    <property type="term" value="C:membrane"/>
    <property type="evidence" value="ECO:0007669"/>
    <property type="project" value="InterPro"/>
</dbReference>
<dbReference type="EMBL" id="UGOD01000001">
    <property type="protein sequence ID" value="STX51497.1"/>
    <property type="molecule type" value="Genomic_DNA"/>
</dbReference>
<sequence>MFYAIIKIKLNSNITKFEEITAKSINQCTCIAMVNSLEKLRKSALELIPIESSTFIACVTENKKSPLHIIKYTDANNLLGDNEFEWIYCTEEFIIPAKSPSIKEEIYTKTHRALNKAAATFYGKSSKNHLAEHIDKQALKPCLETERDFCLGDIYYDGVIYSHQRRITDCADTAMEMLKGYHLWKCNEQNYTDFLEQRQELNRNYENRKIKLFSGKNSSDLKSYSDFLNSVNVKDFIKDVLPGHLTYYLYRYGPVIARTNEIGGHFVLLKGIIDNQVIIDDPWAGSNIFIEFNEFNKKWDGRVIYFSAGYSMYIEQGIKQGSQINPNI</sequence>
<protein>
    <submittedName>
        <fullName evidence="2">Peptidase C39 family</fullName>
    </submittedName>
</protein>
<dbReference type="Proteomes" id="UP000254794">
    <property type="component" value="Unassembled WGS sequence"/>
</dbReference>